<accession>A0AAE0K7K0</accession>
<dbReference type="Gene3D" id="3.30.9.10">
    <property type="entry name" value="D-Amino Acid Oxidase, subunit A, domain 2"/>
    <property type="match status" value="1"/>
</dbReference>
<comment type="caution">
    <text evidence="2">The sequence shown here is derived from an EMBL/GenBank/DDBJ whole genome shotgun (WGS) entry which is preliminary data.</text>
</comment>
<evidence type="ECO:0000259" key="1">
    <source>
        <dbReference type="Pfam" id="PF01266"/>
    </source>
</evidence>
<dbReference type="EMBL" id="JAULSN010000005">
    <property type="protein sequence ID" value="KAK3370820.1"/>
    <property type="molecule type" value="Genomic_DNA"/>
</dbReference>
<dbReference type="Proteomes" id="UP001287356">
    <property type="component" value="Unassembled WGS sequence"/>
</dbReference>
<evidence type="ECO:0000313" key="2">
    <source>
        <dbReference type="EMBL" id="KAK3370820.1"/>
    </source>
</evidence>
<dbReference type="PANTHER" id="PTHR13847:SF213">
    <property type="entry name" value="DEPENDENT OXIDOREDUCTASE, PUTATIVE-RELATED"/>
    <property type="match status" value="1"/>
</dbReference>
<reference evidence="2" key="2">
    <citation type="submission" date="2023-06" db="EMBL/GenBank/DDBJ databases">
        <authorList>
            <consortium name="Lawrence Berkeley National Laboratory"/>
            <person name="Haridas S."/>
            <person name="Hensen N."/>
            <person name="Bonometti L."/>
            <person name="Westerberg I."/>
            <person name="Brannstrom I.O."/>
            <person name="Guillou S."/>
            <person name="Cros-Aarteil S."/>
            <person name="Calhoun S."/>
            <person name="Kuo A."/>
            <person name="Mondo S."/>
            <person name="Pangilinan J."/>
            <person name="Riley R."/>
            <person name="Labutti K."/>
            <person name="Andreopoulos B."/>
            <person name="Lipzen A."/>
            <person name="Chen C."/>
            <person name="Yanf M."/>
            <person name="Daum C."/>
            <person name="Ng V."/>
            <person name="Clum A."/>
            <person name="Steindorff A."/>
            <person name="Ohm R."/>
            <person name="Martin F."/>
            <person name="Silar P."/>
            <person name="Natvig D."/>
            <person name="Lalanne C."/>
            <person name="Gautier V."/>
            <person name="Ament-Velasquez S.L."/>
            <person name="Kruys A."/>
            <person name="Hutchinson M.I."/>
            <person name="Powell A.J."/>
            <person name="Barry K."/>
            <person name="Miller A.N."/>
            <person name="Grigoriev I.V."/>
            <person name="Debuchy R."/>
            <person name="Gladieux P."/>
            <person name="Thoren M.H."/>
            <person name="Johannesson H."/>
        </authorList>
    </citation>
    <scope>NUCLEOTIDE SEQUENCE</scope>
    <source>
        <strain evidence="2">CBS 958.72</strain>
    </source>
</reference>
<reference evidence="2" key="1">
    <citation type="journal article" date="2023" name="Mol. Phylogenet. Evol.">
        <title>Genome-scale phylogeny and comparative genomics of the fungal order Sordariales.</title>
        <authorList>
            <person name="Hensen N."/>
            <person name="Bonometti L."/>
            <person name="Westerberg I."/>
            <person name="Brannstrom I.O."/>
            <person name="Guillou S."/>
            <person name="Cros-Aarteil S."/>
            <person name="Calhoun S."/>
            <person name="Haridas S."/>
            <person name="Kuo A."/>
            <person name="Mondo S."/>
            <person name="Pangilinan J."/>
            <person name="Riley R."/>
            <person name="LaButti K."/>
            <person name="Andreopoulos B."/>
            <person name="Lipzen A."/>
            <person name="Chen C."/>
            <person name="Yan M."/>
            <person name="Daum C."/>
            <person name="Ng V."/>
            <person name="Clum A."/>
            <person name="Steindorff A."/>
            <person name="Ohm R.A."/>
            <person name="Martin F."/>
            <person name="Silar P."/>
            <person name="Natvig D.O."/>
            <person name="Lalanne C."/>
            <person name="Gautier V."/>
            <person name="Ament-Velasquez S.L."/>
            <person name="Kruys A."/>
            <person name="Hutchinson M.I."/>
            <person name="Powell A.J."/>
            <person name="Barry K."/>
            <person name="Miller A.N."/>
            <person name="Grigoriev I.V."/>
            <person name="Debuchy R."/>
            <person name="Gladieux P."/>
            <person name="Hiltunen Thoren M."/>
            <person name="Johannesson H."/>
        </authorList>
    </citation>
    <scope>NUCLEOTIDE SEQUENCE</scope>
    <source>
        <strain evidence="2">CBS 958.72</strain>
    </source>
</reference>
<protein>
    <submittedName>
        <fullName evidence="2">FAD dependent oxidoreductase-domain-containing protein</fullName>
    </submittedName>
</protein>
<gene>
    <name evidence="2" type="ORF">B0T24DRAFT_650075</name>
</gene>
<organism evidence="2 3">
    <name type="scientific">Lasiosphaeria ovina</name>
    <dbReference type="NCBI Taxonomy" id="92902"/>
    <lineage>
        <taxon>Eukaryota</taxon>
        <taxon>Fungi</taxon>
        <taxon>Dikarya</taxon>
        <taxon>Ascomycota</taxon>
        <taxon>Pezizomycotina</taxon>
        <taxon>Sordariomycetes</taxon>
        <taxon>Sordariomycetidae</taxon>
        <taxon>Sordariales</taxon>
        <taxon>Lasiosphaeriaceae</taxon>
        <taxon>Lasiosphaeria</taxon>
    </lineage>
</organism>
<dbReference type="AlphaFoldDB" id="A0AAE0K7K0"/>
<proteinExistence type="predicted"/>
<keyword evidence="3" id="KW-1185">Reference proteome</keyword>
<feature type="domain" description="FAD dependent oxidoreductase" evidence="1">
    <location>
        <begin position="74"/>
        <end position="482"/>
    </location>
</feature>
<dbReference type="Pfam" id="PF01266">
    <property type="entry name" value="DAO"/>
    <property type="match status" value="1"/>
</dbReference>
<dbReference type="InterPro" id="IPR006076">
    <property type="entry name" value="FAD-dep_OxRdtase"/>
</dbReference>
<name>A0AAE0K7K0_9PEZI</name>
<dbReference type="Gene3D" id="3.50.50.60">
    <property type="entry name" value="FAD/NAD(P)-binding domain"/>
    <property type="match status" value="1"/>
</dbReference>
<evidence type="ECO:0000313" key="3">
    <source>
        <dbReference type="Proteomes" id="UP001287356"/>
    </source>
</evidence>
<dbReference type="PANTHER" id="PTHR13847">
    <property type="entry name" value="SARCOSINE DEHYDROGENASE-RELATED"/>
    <property type="match status" value="1"/>
</dbReference>
<dbReference type="InterPro" id="IPR036188">
    <property type="entry name" value="FAD/NAD-bd_sf"/>
</dbReference>
<sequence length="534" mass="57641">MGAVISGLVGAVKGVKSVIGVIRGLSADYNEVLARANKSPGLPVANPTVAFWQEDPPFPELVDVRSAELPQTADIVIVGSGIAAAAIARSVLHESRRTGKPARRVVICEARSLCSGATGRNGGHIKPSAHESFARLCKRMSPQRAAELIRFQLRHLDTFVELCRAEHIDIAECREVETADFFLDDDDFSKAVGQVEELRKWVPEHDVSVLTAAEAREKFFVNEQVKGALAYKAGALWPYRFVTSIWNKLLSDFPKSLSLETAMAVDGIELGSAADFPYAVSTSRGTIRARHVVHATNGFAPHLVPGLRGKAIGILAQMSAQRPGRNFPDLDGRRSWSVIYGSGFDYATQRPTSPAGVPGHVLLGGGFSLGPKQGMENIAVYDDSKMGALANAHNLGIMAAIFEPNWGPPPTDDQGGKNYVWSGIVAISADAIPLVGKLDPRVVGRKVKPARKTDSEHDDAAEWIAAAFVGDGMVWAWLSGTALGVMIMGSDEEELAAVPGRPGGKLYDWFPRELLPTYKRVKKMDLMDLAEEIM</sequence>
<dbReference type="SUPFAM" id="SSF51905">
    <property type="entry name" value="FAD/NAD(P)-binding domain"/>
    <property type="match status" value="1"/>
</dbReference>
<dbReference type="GO" id="GO:0005737">
    <property type="term" value="C:cytoplasm"/>
    <property type="evidence" value="ECO:0007669"/>
    <property type="project" value="TreeGrafter"/>
</dbReference>